<evidence type="ECO:0000313" key="10">
    <source>
        <dbReference type="Ensembl" id="ENSGEVP00005021576.1"/>
    </source>
</evidence>
<dbReference type="GO" id="GO:0005886">
    <property type="term" value="C:plasma membrane"/>
    <property type="evidence" value="ECO:0007669"/>
    <property type="project" value="UniProtKB-SubCell"/>
</dbReference>
<evidence type="ECO:0000256" key="3">
    <source>
        <dbReference type="ARBA" id="ARBA00022729"/>
    </source>
</evidence>
<keyword evidence="4" id="KW-0391">Immunity</keyword>
<keyword evidence="11" id="KW-1185">Reference proteome</keyword>
<dbReference type="InterPro" id="IPR007110">
    <property type="entry name" value="Ig-like_dom"/>
</dbReference>
<dbReference type="OrthoDB" id="9360647at2759"/>
<keyword evidence="2" id="KW-1003">Cell membrane</keyword>
<evidence type="ECO:0000256" key="1">
    <source>
        <dbReference type="ARBA" id="ARBA00004236"/>
    </source>
</evidence>
<dbReference type="PROSITE" id="PS50835">
    <property type="entry name" value="IG_LIKE"/>
    <property type="match status" value="1"/>
</dbReference>
<dbReference type="Ensembl" id="ENSGEVT00005022669.1">
    <property type="protein sequence ID" value="ENSGEVP00005021576.1"/>
    <property type="gene ID" value="ENSGEVG00005015365.1"/>
</dbReference>
<dbReference type="SUPFAM" id="SSF48726">
    <property type="entry name" value="Immunoglobulin"/>
    <property type="match status" value="1"/>
</dbReference>
<dbReference type="GO" id="GO:0009617">
    <property type="term" value="P:response to bacterium"/>
    <property type="evidence" value="ECO:0007669"/>
    <property type="project" value="TreeGrafter"/>
</dbReference>
<dbReference type="Proteomes" id="UP000694390">
    <property type="component" value="Unassembled WGS sequence"/>
</dbReference>
<feature type="region of interest" description="Disordered" evidence="8">
    <location>
        <begin position="1"/>
        <end position="34"/>
    </location>
</feature>
<keyword evidence="3" id="KW-0732">Signal</keyword>
<comment type="subcellular location">
    <subcellularLocation>
        <location evidence="1">Cell membrane</location>
    </subcellularLocation>
</comment>
<protein>
    <submittedName>
        <fullName evidence="10">Uncharacterized LOC115642315</fullName>
    </submittedName>
</protein>
<evidence type="ECO:0000256" key="7">
    <source>
        <dbReference type="ARBA" id="ARBA00023180"/>
    </source>
</evidence>
<reference evidence="10" key="1">
    <citation type="submission" date="2025-08" db="UniProtKB">
        <authorList>
            <consortium name="Ensembl"/>
        </authorList>
    </citation>
    <scope>IDENTIFICATION</scope>
</reference>
<dbReference type="GeneTree" id="ENSGT00940000162998"/>
<evidence type="ECO:0000259" key="9">
    <source>
        <dbReference type="PROSITE" id="PS50835"/>
    </source>
</evidence>
<dbReference type="InterPro" id="IPR052051">
    <property type="entry name" value="TCR_complex_component"/>
</dbReference>
<keyword evidence="7" id="KW-0325">Glycoprotein</keyword>
<name>A0A8C4Y8H3_9SAUR</name>
<gene>
    <name evidence="10" type="primary">LOC115642336</name>
</gene>
<keyword evidence="6" id="KW-1015">Disulfide bond</keyword>
<evidence type="ECO:0000256" key="5">
    <source>
        <dbReference type="ARBA" id="ARBA00023136"/>
    </source>
</evidence>
<dbReference type="AlphaFoldDB" id="A0A8C4Y8H3"/>
<dbReference type="GO" id="GO:0002376">
    <property type="term" value="P:immune system process"/>
    <property type="evidence" value="ECO:0007669"/>
    <property type="project" value="UniProtKB-KW"/>
</dbReference>
<dbReference type="InterPro" id="IPR036179">
    <property type="entry name" value="Ig-like_dom_sf"/>
</dbReference>
<accession>A0A8C4Y8H3</accession>
<dbReference type="PANTHER" id="PTHR19433:SF111">
    <property type="entry name" value="T CELL RECEPTOR ALPHA VARIABLE 4"/>
    <property type="match status" value="1"/>
</dbReference>
<evidence type="ECO:0000256" key="6">
    <source>
        <dbReference type="ARBA" id="ARBA00023157"/>
    </source>
</evidence>
<dbReference type="Pfam" id="PF07686">
    <property type="entry name" value="V-set"/>
    <property type="match status" value="1"/>
</dbReference>
<feature type="domain" description="Ig-like" evidence="9">
    <location>
        <begin position="103"/>
        <end position="220"/>
    </location>
</feature>
<evidence type="ECO:0000256" key="4">
    <source>
        <dbReference type="ARBA" id="ARBA00022859"/>
    </source>
</evidence>
<dbReference type="Gene3D" id="2.60.40.10">
    <property type="entry name" value="Immunoglobulins"/>
    <property type="match status" value="1"/>
</dbReference>
<keyword evidence="5" id="KW-0472">Membrane</keyword>
<sequence length="220" mass="23947">MTPRSAASPRYSRSRVPLSPPPAQPDAVRQLPRKAERYRERKRCLWSSPPVPHTSSSGSSIFACYLVLPAIGKGQRLCLAHFSSGKAARLGLIPGRSRDTEIPLVTMVPVLGSALVLVFVSGASGRAEIRQPRSAEPSEGAELNLTCSLGSVITETIVWYRQFPNRGPRYIVSGYQGIFNSINPEGALHIPEDRKSSTLSLRRARLADAAVYYCALSDTV</sequence>
<dbReference type="PANTHER" id="PTHR19433">
    <property type="entry name" value="T-CELL RECEPTOR ALPHA CHAIN V REGION-RELATED"/>
    <property type="match status" value="1"/>
</dbReference>
<feature type="compositionally biased region" description="Low complexity" evidence="8">
    <location>
        <begin position="1"/>
        <end position="15"/>
    </location>
</feature>
<dbReference type="InterPro" id="IPR013106">
    <property type="entry name" value="Ig_V-set"/>
</dbReference>
<evidence type="ECO:0000256" key="8">
    <source>
        <dbReference type="SAM" id="MobiDB-lite"/>
    </source>
</evidence>
<proteinExistence type="predicted"/>
<evidence type="ECO:0000313" key="11">
    <source>
        <dbReference type="Proteomes" id="UP000694390"/>
    </source>
</evidence>
<evidence type="ECO:0000256" key="2">
    <source>
        <dbReference type="ARBA" id="ARBA00022475"/>
    </source>
</evidence>
<organism evidence="10 11">
    <name type="scientific">Gopherus evgoodei</name>
    <name type="common">Goodes thornscrub tortoise</name>
    <dbReference type="NCBI Taxonomy" id="1825980"/>
    <lineage>
        <taxon>Eukaryota</taxon>
        <taxon>Metazoa</taxon>
        <taxon>Chordata</taxon>
        <taxon>Craniata</taxon>
        <taxon>Vertebrata</taxon>
        <taxon>Euteleostomi</taxon>
        <taxon>Archelosauria</taxon>
        <taxon>Testudinata</taxon>
        <taxon>Testudines</taxon>
        <taxon>Cryptodira</taxon>
        <taxon>Durocryptodira</taxon>
        <taxon>Testudinoidea</taxon>
        <taxon>Testudinidae</taxon>
        <taxon>Gopherus</taxon>
    </lineage>
</organism>
<dbReference type="InterPro" id="IPR013783">
    <property type="entry name" value="Ig-like_fold"/>
</dbReference>
<reference evidence="10" key="2">
    <citation type="submission" date="2025-09" db="UniProtKB">
        <authorList>
            <consortium name="Ensembl"/>
        </authorList>
    </citation>
    <scope>IDENTIFICATION</scope>
</reference>